<dbReference type="PANTHER" id="PTHR30303:SF0">
    <property type="entry name" value="CARBAMOYL DEHYDRATASE HYPE"/>
    <property type="match status" value="1"/>
</dbReference>
<evidence type="ECO:0000259" key="2">
    <source>
        <dbReference type="Pfam" id="PF00586"/>
    </source>
</evidence>
<dbReference type="InterPro" id="IPR011854">
    <property type="entry name" value="HypE"/>
</dbReference>
<keyword evidence="5" id="KW-1185">Reference proteome</keyword>
<sequence length="351" mass="36266">MSSSLAEAPCPTPIAARDRIVMGHGSGGRLTSQLIEERILPAFRNPALEALDDQAVLDLGRGSRIAFTTDSYVVSPIFFPGGDIGSLAVHGTVNDLAMGGAVPVALSLSLILEEGLPLADLERVIESARAAANAVGVPVVTGDTKVVGHGSGDGIFINTSGIGVVPDGLELGSAHVRPGDQILVSGTLGDHGIAVLAQRQRLELEGELTSDSAPLHGLAQALLVACPGVRMMRDPTRGGLAATLVEVASRRRLGIEVAEAALPVKDAVRGACELLGLEPIHVANEGKLVAFVPEDGVDAALAALRDHPLGRDAAWIGRVTSDRPGTVVLRTPVGGMRILDLPYAELLPRIC</sequence>
<dbReference type="GO" id="GO:0051604">
    <property type="term" value="P:protein maturation"/>
    <property type="evidence" value="ECO:0007669"/>
    <property type="project" value="TreeGrafter"/>
</dbReference>
<reference evidence="4 5" key="1">
    <citation type="submission" date="2015-08" db="EMBL/GenBank/DDBJ databases">
        <authorList>
            <person name="Babu N.S."/>
            <person name="Beckwith C.J."/>
            <person name="Beseler K.G."/>
            <person name="Brison A."/>
            <person name="Carone J.V."/>
            <person name="Caskin T.P."/>
            <person name="Diamond M."/>
            <person name="Durham M.E."/>
            <person name="Foxe J.M."/>
            <person name="Go M."/>
            <person name="Henderson B.A."/>
            <person name="Jones I.B."/>
            <person name="McGettigan J.A."/>
            <person name="Micheletti S.J."/>
            <person name="Nasrallah M.E."/>
            <person name="Ortiz D."/>
            <person name="Piller C.R."/>
            <person name="Privatt S.R."/>
            <person name="Schneider S.L."/>
            <person name="Sharp S."/>
            <person name="Smith T.C."/>
            <person name="Stanton J.D."/>
            <person name="Ullery H.E."/>
            <person name="Wilson R.J."/>
            <person name="Serrano M.G."/>
            <person name="Buck G."/>
            <person name="Lee V."/>
            <person name="Wang Y."/>
            <person name="Carvalho R."/>
            <person name="Voegtly L."/>
            <person name="Shi R."/>
            <person name="Duckworth R."/>
            <person name="Johnson A."/>
            <person name="Loviza R."/>
            <person name="Walstead R."/>
            <person name="Shah Z."/>
            <person name="Kiflezghi M."/>
            <person name="Wade K."/>
            <person name="Ball S.L."/>
            <person name="Bradley K.W."/>
            <person name="Asai D.J."/>
            <person name="Bowman C.A."/>
            <person name="Russell D.A."/>
            <person name="Pope W.H."/>
            <person name="Jacobs-Sera D."/>
            <person name="Hendrix R.W."/>
            <person name="Hatfull G.F."/>
        </authorList>
    </citation>
    <scope>NUCLEOTIDE SEQUENCE [LARGE SCALE GENOMIC DNA]</scope>
    <source>
        <strain evidence="4 5">DSM 27710</strain>
    </source>
</reference>
<dbReference type="InterPro" id="IPR036676">
    <property type="entry name" value="PurM-like_C_sf"/>
</dbReference>
<dbReference type="KEGG" id="vin:AKJ08_0529"/>
<dbReference type="InterPro" id="IPR016188">
    <property type="entry name" value="PurM-like_N"/>
</dbReference>
<dbReference type="Proteomes" id="UP000055590">
    <property type="component" value="Chromosome"/>
</dbReference>
<evidence type="ECO:0000256" key="1">
    <source>
        <dbReference type="ARBA" id="ARBA00006243"/>
    </source>
</evidence>
<dbReference type="AlphaFoldDB" id="A0A0K1P9F1"/>
<dbReference type="Pfam" id="PF02769">
    <property type="entry name" value="AIRS_C"/>
    <property type="match status" value="1"/>
</dbReference>
<dbReference type="Pfam" id="PF00586">
    <property type="entry name" value="AIRS"/>
    <property type="match status" value="1"/>
</dbReference>
<dbReference type="PANTHER" id="PTHR30303">
    <property type="entry name" value="HYDROGENASE ISOENZYMES FORMATION PROTEIN HYPE"/>
    <property type="match status" value="1"/>
</dbReference>
<gene>
    <name evidence="4" type="ORF">AKJ08_0529</name>
</gene>
<evidence type="ECO:0000313" key="5">
    <source>
        <dbReference type="Proteomes" id="UP000055590"/>
    </source>
</evidence>
<dbReference type="CDD" id="cd02197">
    <property type="entry name" value="HypE"/>
    <property type="match status" value="1"/>
</dbReference>
<accession>A0A0K1P9F1</accession>
<dbReference type="InterPro" id="IPR010918">
    <property type="entry name" value="PurM-like_C_dom"/>
</dbReference>
<proteinExistence type="inferred from homology"/>
<dbReference type="Gene3D" id="3.90.650.10">
    <property type="entry name" value="PurM-like C-terminal domain"/>
    <property type="match status" value="1"/>
</dbReference>
<protein>
    <submittedName>
        <fullName evidence="4">[NiFe] hydrogenase metallocenter assembly protein HypE</fullName>
    </submittedName>
</protein>
<dbReference type="STRING" id="1391653.AKJ08_0529"/>
<dbReference type="SUPFAM" id="SSF56042">
    <property type="entry name" value="PurM C-terminal domain-like"/>
    <property type="match status" value="1"/>
</dbReference>
<dbReference type="SUPFAM" id="SSF55326">
    <property type="entry name" value="PurM N-terminal domain-like"/>
    <property type="match status" value="1"/>
</dbReference>
<dbReference type="RefSeq" id="WP_050724633.1">
    <property type="nucleotide sequence ID" value="NZ_CP012332.1"/>
</dbReference>
<feature type="domain" description="PurM-like C-terminal" evidence="3">
    <location>
        <begin position="177"/>
        <end position="328"/>
    </location>
</feature>
<dbReference type="EMBL" id="CP012332">
    <property type="protein sequence ID" value="AKU90142.1"/>
    <property type="molecule type" value="Genomic_DNA"/>
</dbReference>
<dbReference type="OrthoDB" id="9801934at2"/>
<evidence type="ECO:0000313" key="4">
    <source>
        <dbReference type="EMBL" id="AKU90142.1"/>
    </source>
</evidence>
<dbReference type="InterPro" id="IPR036921">
    <property type="entry name" value="PurM-like_N_sf"/>
</dbReference>
<dbReference type="NCBIfam" id="TIGR02124">
    <property type="entry name" value="hypE"/>
    <property type="match status" value="1"/>
</dbReference>
<evidence type="ECO:0000259" key="3">
    <source>
        <dbReference type="Pfam" id="PF02769"/>
    </source>
</evidence>
<dbReference type="PIRSF" id="PIRSF005644">
    <property type="entry name" value="Hdrgns_mtr_HypE"/>
    <property type="match status" value="1"/>
</dbReference>
<name>A0A0K1P9F1_9BACT</name>
<feature type="domain" description="PurM-like N-terminal" evidence="2">
    <location>
        <begin position="52"/>
        <end position="165"/>
    </location>
</feature>
<dbReference type="PATRIC" id="fig|1391653.3.peg.547"/>
<comment type="similarity">
    <text evidence="1">Belongs to the HypE family.</text>
</comment>
<organism evidence="4 5">
    <name type="scientific">Vulgatibacter incomptus</name>
    <dbReference type="NCBI Taxonomy" id="1391653"/>
    <lineage>
        <taxon>Bacteria</taxon>
        <taxon>Pseudomonadati</taxon>
        <taxon>Myxococcota</taxon>
        <taxon>Myxococcia</taxon>
        <taxon>Myxococcales</taxon>
        <taxon>Cystobacterineae</taxon>
        <taxon>Vulgatibacteraceae</taxon>
        <taxon>Vulgatibacter</taxon>
    </lineage>
</organism>
<dbReference type="Gene3D" id="3.30.1330.10">
    <property type="entry name" value="PurM-like, N-terminal domain"/>
    <property type="match status" value="1"/>
</dbReference>